<dbReference type="EMBL" id="FCOK02000018">
    <property type="protein sequence ID" value="SAL34279.1"/>
    <property type="molecule type" value="Genomic_DNA"/>
</dbReference>
<feature type="chain" id="PRO_5008501683" evidence="3">
    <location>
        <begin position="25"/>
        <end position="374"/>
    </location>
</feature>
<evidence type="ECO:0000256" key="3">
    <source>
        <dbReference type="SAM" id="SignalP"/>
    </source>
</evidence>
<dbReference type="InterPro" id="IPR028203">
    <property type="entry name" value="PSII_CF48-like_dom"/>
</dbReference>
<dbReference type="GO" id="GO:0016787">
    <property type="term" value="F:hydrolase activity"/>
    <property type="evidence" value="ECO:0007669"/>
    <property type="project" value="UniProtKB-KW"/>
</dbReference>
<dbReference type="GO" id="GO:0015979">
    <property type="term" value="P:photosynthesis"/>
    <property type="evidence" value="ECO:0007669"/>
    <property type="project" value="UniProtKB-KW"/>
</dbReference>
<name>A0A158GRN6_9BURK</name>
<dbReference type="OrthoDB" id="9767885at2"/>
<proteinExistence type="predicted"/>
<dbReference type="PANTHER" id="PTHR47199:SF2">
    <property type="entry name" value="PHOTOSYSTEM II STABILITY_ASSEMBLY FACTOR HCF136, CHLOROPLASTIC"/>
    <property type="match status" value="1"/>
</dbReference>
<keyword evidence="2" id="KW-0604">Photosystem II</keyword>
<dbReference type="PANTHER" id="PTHR47199">
    <property type="entry name" value="PHOTOSYSTEM II STABILITY/ASSEMBLY FACTOR HCF136, CHLOROPLASTIC"/>
    <property type="match status" value="1"/>
</dbReference>
<evidence type="ECO:0000259" key="4">
    <source>
        <dbReference type="Pfam" id="PF14870"/>
    </source>
</evidence>
<dbReference type="AlphaFoldDB" id="A0A158GRN6"/>
<dbReference type="RefSeq" id="WP_062086039.1">
    <property type="nucleotide sequence ID" value="NZ_FCOK02000018.1"/>
</dbReference>
<keyword evidence="3" id="KW-0732">Signal</keyword>
<feature type="signal peptide" evidence="3">
    <location>
        <begin position="1"/>
        <end position="24"/>
    </location>
</feature>
<protein>
    <submittedName>
        <fullName evidence="5">Glycosyl hydrolase</fullName>
    </submittedName>
</protein>
<gene>
    <name evidence="5" type="ORF">AWB69_03128</name>
</gene>
<accession>A0A158GRN6</accession>
<dbReference type="Gene3D" id="2.130.10.10">
    <property type="entry name" value="YVTN repeat-like/Quinoprotein amine dehydrogenase"/>
    <property type="match status" value="2"/>
</dbReference>
<dbReference type="InterPro" id="IPR015943">
    <property type="entry name" value="WD40/YVTN_repeat-like_dom_sf"/>
</dbReference>
<feature type="domain" description="Photosynthesis system II assembly factor Ycf48/Hcf136-like" evidence="4">
    <location>
        <begin position="66"/>
        <end position="125"/>
    </location>
</feature>
<evidence type="ECO:0000313" key="6">
    <source>
        <dbReference type="Proteomes" id="UP000054683"/>
    </source>
</evidence>
<organism evidence="5 6">
    <name type="scientific">Caballeronia udeis</name>
    <dbReference type="NCBI Taxonomy" id="1232866"/>
    <lineage>
        <taxon>Bacteria</taxon>
        <taxon>Pseudomonadati</taxon>
        <taxon>Pseudomonadota</taxon>
        <taxon>Betaproteobacteria</taxon>
        <taxon>Burkholderiales</taxon>
        <taxon>Burkholderiaceae</taxon>
        <taxon>Caballeronia</taxon>
    </lineage>
</organism>
<evidence type="ECO:0000313" key="5">
    <source>
        <dbReference type="EMBL" id="SAL34279.1"/>
    </source>
</evidence>
<keyword evidence="5" id="KW-0378">Hydrolase</keyword>
<feature type="domain" description="Photosynthesis system II assembly factor Ycf48/Hcf136-like" evidence="4">
    <location>
        <begin position="156"/>
        <end position="306"/>
    </location>
</feature>
<evidence type="ECO:0000256" key="2">
    <source>
        <dbReference type="ARBA" id="ARBA00023276"/>
    </source>
</evidence>
<keyword evidence="1" id="KW-0602">Photosynthesis</keyword>
<dbReference type="Pfam" id="PF14870">
    <property type="entry name" value="PSII_BNR"/>
    <property type="match status" value="2"/>
</dbReference>
<sequence length="374" mass="40345">MKSKWSSFAVLTLAAILLSEPDHARAEGNPFQDPLDTPAIQEFGARGITQQSFMAITQAGKRLIAVGLRGLVVFSDDSGRSWQQARVPVQTDLVAVQFVTSRQGWASGHDAVILHTEDSGATWTKQFDNRLAAVVLPAYYQRKIAAGDTSMEPFLKQVELNTQGDTSLPFLGIHFTDLEHGIAVGSFGMIVATSDGGRHWLPWLDRINDKEFLNLNVIRKIGNDLVIAGEQGGVYRYDDKTGSFVAVPAPYKGSFFDIVGTDSFMLAVGLRGTIYRSEDSGKTWQHIDTPVKDTVTAATLLGGSDGVVLVTAGGALAISNDRGVTFRADEASHPMLFTAVSVLGADRLVLTGLRGIGVEQLTMRHASVSHEVSQ</sequence>
<reference evidence="5 6" key="1">
    <citation type="submission" date="2016-01" db="EMBL/GenBank/DDBJ databases">
        <authorList>
            <person name="Oliw E.H."/>
        </authorList>
    </citation>
    <scope>NUCLEOTIDE SEQUENCE [LARGE SCALE GENOMIC DNA]</scope>
    <source>
        <strain evidence="5">LMG 27134</strain>
    </source>
</reference>
<dbReference type="GO" id="GO:0009523">
    <property type="term" value="C:photosystem II"/>
    <property type="evidence" value="ECO:0007669"/>
    <property type="project" value="UniProtKB-KW"/>
</dbReference>
<evidence type="ECO:0000256" key="1">
    <source>
        <dbReference type="ARBA" id="ARBA00022531"/>
    </source>
</evidence>
<dbReference type="Proteomes" id="UP000054683">
    <property type="component" value="Unassembled WGS sequence"/>
</dbReference>
<dbReference type="SUPFAM" id="SSF110296">
    <property type="entry name" value="Oligoxyloglucan reducing end-specific cellobiohydrolase"/>
    <property type="match status" value="1"/>
</dbReference>